<dbReference type="InterPro" id="IPR014777">
    <property type="entry name" value="4pyrrole_Mease_sub1"/>
</dbReference>
<feature type="binding site" evidence="6">
    <location>
        <begin position="113"/>
        <end position="114"/>
    </location>
    <ligand>
        <name>S-adenosyl-L-methionine</name>
        <dbReference type="ChEBI" id="CHEBI:59789"/>
    </ligand>
</feature>
<feature type="domain" description="Tetrapyrrole methylase" evidence="7">
    <location>
        <begin position="3"/>
        <end position="222"/>
    </location>
</feature>
<sequence length="256" mass="28549">MTLCIMGMGLRGADSLTLLEVERLRRADEVLLDTYTSFIPPGTVERIRELTGKEVRLCGRTELEEHGWLIEMSRNRLVCLLVPGDALSATTHNQVRMSAVRAGVDVEVLENASILNTWHGRLGLLSYKVGPPVSMPFTDERFFPLSVADKVRRNLENGLHTLLLLDLDRNRENLDPHTALRTLLAMAQRRNYDNPNEGTMACVLSGLGQPWEKVVCGKISDLLQTEIGFRSPVSIAILASLDFSEEEMLSAFCQSV</sequence>
<dbReference type="Gene3D" id="3.40.1010.10">
    <property type="entry name" value="Cobalt-precorrin-4 Transmethylase, Domain 1"/>
    <property type="match status" value="1"/>
</dbReference>
<evidence type="ECO:0000256" key="5">
    <source>
        <dbReference type="ARBA" id="ARBA00022691"/>
    </source>
</evidence>
<keyword evidence="3" id="KW-0489">Methyltransferase</keyword>
<dbReference type="PIRSF" id="PIRSF036432">
    <property type="entry name" value="Diphthine_synth"/>
    <property type="match status" value="1"/>
</dbReference>
<gene>
    <name evidence="8" type="ORF">GCM10007108_09770</name>
</gene>
<evidence type="ECO:0000313" key="9">
    <source>
        <dbReference type="Proteomes" id="UP000632195"/>
    </source>
</evidence>
<dbReference type="SUPFAM" id="SSF53790">
    <property type="entry name" value="Tetrapyrrole methylase"/>
    <property type="match status" value="1"/>
</dbReference>
<feature type="binding site" evidence="6">
    <location>
        <position position="207"/>
    </location>
    <ligand>
        <name>S-adenosyl-L-methionine</name>
        <dbReference type="ChEBI" id="CHEBI:59789"/>
    </ligand>
</feature>
<evidence type="ECO:0000256" key="2">
    <source>
        <dbReference type="ARBA" id="ARBA00006729"/>
    </source>
</evidence>
<feature type="binding site" evidence="6">
    <location>
        <position position="165"/>
    </location>
    <ligand>
        <name>S-adenosyl-L-methionine</name>
        <dbReference type="ChEBI" id="CHEBI:59789"/>
    </ligand>
</feature>
<protein>
    <submittedName>
        <fullName evidence="8">Diphthine synthase</fullName>
    </submittedName>
</protein>
<keyword evidence="9" id="KW-1185">Reference proteome</keyword>
<evidence type="ECO:0000256" key="6">
    <source>
        <dbReference type="PIRSR" id="PIRSR036432-1"/>
    </source>
</evidence>
<dbReference type="InterPro" id="IPR035996">
    <property type="entry name" value="4pyrrol_Methylase_sf"/>
</dbReference>
<accession>A0AA37BRC7</accession>
<comment type="pathway">
    <text evidence="1">Protein modification; peptidyl-diphthamide biosynthesis.</text>
</comment>
<comment type="similarity">
    <text evidence="2">Belongs to the diphthine synthase family.</text>
</comment>
<dbReference type="NCBIfam" id="TIGR00522">
    <property type="entry name" value="dph5"/>
    <property type="match status" value="1"/>
</dbReference>
<evidence type="ECO:0000256" key="3">
    <source>
        <dbReference type="ARBA" id="ARBA00022603"/>
    </source>
</evidence>
<keyword evidence="5 6" id="KW-0949">S-adenosyl-L-methionine</keyword>
<evidence type="ECO:0000256" key="4">
    <source>
        <dbReference type="ARBA" id="ARBA00022679"/>
    </source>
</evidence>
<dbReference type="PANTHER" id="PTHR10882">
    <property type="entry name" value="DIPHTHINE SYNTHASE"/>
    <property type="match status" value="1"/>
</dbReference>
<dbReference type="Pfam" id="PF00590">
    <property type="entry name" value="TP_methylase"/>
    <property type="match status" value="1"/>
</dbReference>
<dbReference type="GO" id="GO:0032259">
    <property type="term" value="P:methylation"/>
    <property type="evidence" value="ECO:0007669"/>
    <property type="project" value="UniProtKB-KW"/>
</dbReference>
<organism evidence="8 9">
    <name type="scientific">Thermogymnomonas acidicola</name>
    <dbReference type="NCBI Taxonomy" id="399579"/>
    <lineage>
        <taxon>Archaea</taxon>
        <taxon>Methanobacteriati</taxon>
        <taxon>Thermoplasmatota</taxon>
        <taxon>Thermoplasmata</taxon>
        <taxon>Thermoplasmatales</taxon>
        <taxon>Thermogymnomonas</taxon>
    </lineage>
</organism>
<dbReference type="EMBL" id="BMNY01000001">
    <property type="protein sequence ID" value="GGM73857.1"/>
    <property type="molecule type" value="Genomic_DNA"/>
</dbReference>
<proteinExistence type="inferred from homology"/>
<dbReference type="InterPro" id="IPR000878">
    <property type="entry name" value="4pyrrol_Mease"/>
</dbReference>
<keyword evidence="4" id="KW-0808">Transferase</keyword>
<dbReference type="GO" id="GO:0017183">
    <property type="term" value="P:protein histidyl modification to diphthamide"/>
    <property type="evidence" value="ECO:0007669"/>
    <property type="project" value="InterPro"/>
</dbReference>
<evidence type="ECO:0000313" key="8">
    <source>
        <dbReference type="EMBL" id="GGM73857.1"/>
    </source>
</evidence>
<dbReference type="PANTHER" id="PTHR10882:SF0">
    <property type="entry name" value="DIPHTHINE METHYL ESTER SYNTHASE"/>
    <property type="match status" value="1"/>
</dbReference>
<dbReference type="Gene3D" id="3.30.950.10">
    <property type="entry name" value="Methyltransferase, Cobalt-precorrin-4 Transmethylase, Domain 2"/>
    <property type="match status" value="1"/>
</dbReference>
<evidence type="ECO:0000256" key="1">
    <source>
        <dbReference type="ARBA" id="ARBA00005156"/>
    </source>
</evidence>
<reference evidence="8" key="2">
    <citation type="submission" date="2022-09" db="EMBL/GenBank/DDBJ databases">
        <authorList>
            <person name="Sun Q."/>
            <person name="Ohkuma M."/>
        </authorList>
    </citation>
    <scope>NUCLEOTIDE SEQUENCE</scope>
    <source>
        <strain evidence="8">JCM 13583</strain>
    </source>
</reference>
<dbReference type="InterPro" id="IPR014776">
    <property type="entry name" value="4pyrrole_Mease_sub2"/>
</dbReference>
<reference evidence="8" key="1">
    <citation type="journal article" date="2014" name="Int. J. Syst. Evol. Microbiol.">
        <title>Complete genome sequence of Corynebacterium casei LMG S-19264T (=DSM 44701T), isolated from a smear-ripened cheese.</title>
        <authorList>
            <consortium name="US DOE Joint Genome Institute (JGI-PGF)"/>
            <person name="Walter F."/>
            <person name="Albersmeier A."/>
            <person name="Kalinowski J."/>
            <person name="Ruckert C."/>
        </authorList>
    </citation>
    <scope>NUCLEOTIDE SEQUENCE</scope>
    <source>
        <strain evidence="8">JCM 13583</strain>
    </source>
</reference>
<dbReference type="AlphaFoldDB" id="A0AA37BRC7"/>
<name>A0AA37BRC7_9ARCH</name>
<evidence type="ECO:0000259" key="7">
    <source>
        <dbReference type="Pfam" id="PF00590"/>
    </source>
</evidence>
<comment type="caution">
    <text evidence="8">The sequence shown here is derived from an EMBL/GenBank/DDBJ whole genome shotgun (WGS) entry which is preliminary data.</text>
</comment>
<feature type="binding site" evidence="6">
    <location>
        <position position="85"/>
    </location>
    <ligand>
        <name>S-adenosyl-L-methionine</name>
        <dbReference type="ChEBI" id="CHEBI:59789"/>
    </ligand>
</feature>
<dbReference type="GO" id="GO:0004164">
    <property type="term" value="F:diphthine synthase activity"/>
    <property type="evidence" value="ECO:0007669"/>
    <property type="project" value="InterPro"/>
</dbReference>
<dbReference type="RefSeq" id="WP_188680802.1">
    <property type="nucleotide sequence ID" value="NZ_BMNY01000001.1"/>
</dbReference>
<dbReference type="InterPro" id="IPR004551">
    <property type="entry name" value="Dphthn_synthase"/>
</dbReference>
<dbReference type="Proteomes" id="UP000632195">
    <property type="component" value="Unassembled WGS sequence"/>
</dbReference>
<feature type="binding site" evidence="6">
    <location>
        <position position="10"/>
    </location>
    <ligand>
        <name>S-adenosyl-L-methionine</name>
        <dbReference type="ChEBI" id="CHEBI:59789"/>
    </ligand>
</feature>
<dbReference type="CDD" id="cd11647">
    <property type="entry name" value="DHP5_DphB"/>
    <property type="match status" value="1"/>
</dbReference>